<feature type="region of interest" description="Disordered" evidence="7">
    <location>
        <begin position="81"/>
        <end position="101"/>
    </location>
</feature>
<name>A0A495JSX1_9ACTN</name>
<dbReference type="PANTHER" id="PTHR43466">
    <property type="entry name" value="2-OXO-4-HYDROXY-4-CARBOXY-5-UREIDOIMIDAZOLINE DECARBOXYLASE-RELATED"/>
    <property type="match status" value="1"/>
</dbReference>
<dbReference type="Gene3D" id="1.10.3330.10">
    <property type="entry name" value="Oxo-4-hydroxy-4-carboxy-5-ureidoimidazoline decarboxylase"/>
    <property type="match status" value="1"/>
</dbReference>
<dbReference type="NCBIfam" id="NF010372">
    <property type="entry name" value="PRK13798.1"/>
    <property type="match status" value="1"/>
</dbReference>
<sequence>MATISASGHTLDSFNTAPPDRAARDLLACCAVPAWASALVDRRPYPDLGVLLAVADAALAALSWEEVASALAAHPRIGERPAGADRESAWSRREQAGVADADTRTRAELAVANREYEARFGHLFLIFASGRTDTELLAAARRRLRNDDETERRVVHQELRRIARLRLERLLTDDPAESPVRGAVDPGGLRGAGGPGHG</sequence>
<protein>
    <recommendedName>
        <fullName evidence="3">2-oxo-4-hydroxy-4-carboxy-5-ureidoimidazoline decarboxylase</fullName>
        <ecNumber evidence="3">4.1.1.97</ecNumber>
    </recommendedName>
</protein>
<dbReference type="AlphaFoldDB" id="A0A495JSX1"/>
<keyword evidence="4" id="KW-0659">Purine metabolism</keyword>
<dbReference type="GO" id="GO:0051997">
    <property type="term" value="F:2-oxo-4-hydroxy-4-carboxy-5-ureidoimidazoline decarboxylase activity"/>
    <property type="evidence" value="ECO:0007669"/>
    <property type="project" value="UniProtKB-EC"/>
</dbReference>
<dbReference type="EC" id="4.1.1.97" evidence="3"/>
<evidence type="ECO:0000256" key="1">
    <source>
        <dbReference type="ARBA" id="ARBA00001163"/>
    </source>
</evidence>
<reference evidence="9 10" key="1">
    <citation type="submission" date="2018-10" db="EMBL/GenBank/DDBJ databases">
        <title>Sequencing the genomes of 1000 actinobacteria strains.</title>
        <authorList>
            <person name="Klenk H.-P."/>
        </authorList>
    </citation>
    <scope>NUCLEOTIDE SEQUENCE [LARGE SCALE GENOMIC DNA]</scope>
    <source>
        <strain evidence="9 10">DSM 45175</strain>
    </source>
</reference>
<dbReference type="SUPFAM" id="SSF158694">
    <property type="entry name" value="UraD-Like"/>
    <property type="match status" value="1"/>
</dbReference>
<evidence type="ECO:0000259" key="8">
    <source>
        <dbReference type="Pfam" id="PF09349"/>
    </source>
</evidence>
<evidence type="ECO:0000256" key="4">
    <source>
        <dbReference type="ARBA" id="ARBA00022631"/>
    </source>
</evidence>
<proteinExistence type="predicted"/>
<feature type="region of interest" description="Disordered" evidence="7">
    <location>
        <begin position="175"/>
        <end position="198"/>
    </location>
</feature>
<dbReference type="GO" id="GO:0006144">
    <property type="term" value="P:purine nucleobase metabolic process"/>
    <property type="evidence" value="ECO:0007669"/>
    <property type="project" value="UniProtKB-KW"/>
</dbReference>
<keyword evidence="5" id="KW-0210">Decarboxylase</keyword>
<dbReference type="RefSeq" id="WP_246017306.1">
    <property type="nucleotide sequence ID" value="NZ_RBKT01000001.1"/>
</dbReference>
<gene>
    <name evidence="9" type="ORF">BDK92_5859</name>
</gene>
<evidence type="ECO:0000256" key="5">
    <source>
        <dbReference type="ARBA" id="ARBA00022793"/>
    </source>
</evidence>
<accession>A0A495JSX1</accession>
<evidence type="ECO:0000313" key="9">
    <source>
        <dbReference type="EMBL" id="RKR91462.1"/>
    </source>
</evidence>
<dbReference type="PANTHER" id="PTHR43466:SF1">
    <property type="entry name" value="2-OXO-4-HYDROXY-4-CARBOXY-5-UREIDOIMIDAZOLINE DECARBOXYLASE-RELATED"/>
    <property type="match status" value="1"/>
</dbReference>
<evidence type="ECO:0000256" key="3">
    <source>
        <dbReference type="ARBA" id="ARBA00012257"/>
    </source>
</evidence>
<feature type="compositionally biased region" description="Gly residues" evidence="7">
    <location>
        <begin position="188"/>
        <end position="198"/>
    </location>
</feature>
<dbReference type="InterPro" id="IPR036778">
    <property type="entry name" value="OHCU_decarboxylase_sf"/>
</dbReference>
<keyword evidence="10" id="KW-1185">Reference proteome</keyword>
<organism evidence="9 10">
    <name type="scientific">Micromonospora pisi</name>
    <dbReference type="NCBI Taxonomy" id="589240"/>
    <lineage>
        <taxon>Bacteria</taxon>
        <taxon>Bacillati</taxon>
        <taxon>Actinomycetota</taxon>
        <taxon>Actinomycetes</taxon>
        <taxon>Micromonosporales</taxon>
        <taxon>Micromonosporaceae</taxon>
        <taxon>Micromonospora</taxon>
    </lineage>
</organism>
<evidence type="ECO:0000256" key="6">
    <source>
        <dbReference type="ARBA" id="ARBA00023239"/>
    </source>
</evidence>
<feature type="domain" description="Oxo-4-hydroxy-4-carboxy-5-ureidoimidazoline decarboxylase" evidence="8">
    <location>
        <begin position="15"/>
        <end position="168"/>
    </location>
</feature>
<keyword evidence="6" id="KW-0456">Lyase</keyword>
<dbReference type="InterPro" id="IPR018020">
    <property type="entry name" value="OHCU_decarboxylase"/>
</dbReference>
<dbReference type="GO" id="GO:0019628">
    <property type="term" value="P:urate catabolic process"/>
    <property type="evidence" value="ECO:0007669"/>
    <property type="project" value="TreeGrafter"/>
</dbReference>
<comment type="caution">
    <text evidence="9">The sequence shown here is derived from an EMBL/GenBank/DDBJ whole genome shotgun (WGS) entry which is preliminary data.</text>
</comment>
<evidence type="ECO:0000313" key="10">
    <source>
        <dbReference type="Proteomes" id="UP000277671"/>
    </source>
</evidence>
<dbReference type="Pfam" id="PF09349">
    <property type="entry name" value="OHCU_decarbox"/>
    <property type="match status" value="1"/>
</dbReference>
<dbReference type="EMBL" id="RBKT01000001">
    <property type="protein sequence ID" value="RKR91462.1"/>
    <property type="molecule type" value="Genomic_DNA"/>
</dbReference>
<evidence type="ECO:0000256" key="2">
    <source>
        <dbReference type="ARBA" id="ARBA00004754"/>
    </source>
</evidence>
<comment type="catalytic activity">
    <reaction evidence="1">
        <text>5-hydroxy-2-oxo-4-ureido-2,5-dihydro-1H-imidazole-5-carboxylate + H(+) = (S)-allantoin + CO2</text>
        <dbReference type="Rhea" id="RHEA:26301"/>
        <dbReference type="ChEBI" id="CHEBI:15378"/>
        <dbReference type="ChEBI" id="CHEBI:15678"/>
        <dbReference type="ChEBI" id="CHEBI:16526"/>
        <dbReference type="ChEBI" id="CHEBI:58639"/>
        <dbReference type="EC" id="4.1.1.97"/>
    </reaction>
</comment>
<dbReference type="InterPro" id="IPR017595">
    <property type="entry name" value="OHCU_decarboxylase-2"/>
</dbReference>
<dbReference type="Proteomes" id="UP000277671">
    <property type="component" value="Unassembled WGS sequence"/>
</dbReference>
<dbReference type="NCBIfam" id="TIGR03180">
    <property type="entry name" value="UraD_2"/>
    <property type="match status" value="1"/>
</dbReference>
<comment type="pathway">
    <text evidence="2">Purine metabolism; urate degradation; (S)-allantoin from urate: step 3/3.</text>
</comment>
<evidence type="ECO:0000256" key="7">
    <source>
        <dbReference type="SAM" id="MobiDB-lite"/>
    </source>
</evidence>